<evidence type="ECO:0000313" key="2">
    <source>
        <dbReference type="EMBL" id="AEA38844.1"/>
    </source>
</evidence>
<dbReference type="GeneID" id="10447249"/>
<accession>F2HHP8</accession>
<sequence length="110" mass="13347">MIFQKLKLILSSYYVKKNSNAFYDPDGKLCLDFKNFNKIITSVFKKISLQRNFNYQKKILIIRKKFITWKLFYIYNILSFFFVSMKKTLKFVKKKRGYISGLQDSNFSQY</sequence>
<keyword evidence="1" id="KW-0812">Transmembrane</keyword>
<geneLocation type="nucleomorph" evidence="2"/>
<dbReference type="RefSeq" id="XP_003239742.1">
    <property type="nucleotide sequence ID" value="XM_003239694.1"/>
</dbReference>
<evidence type="ECO:0000256" key="1">
    <source>
        <dbReference type="SAM" id="Phobius"/>
    </source>
</evidence>
<keyword evidence="1" id="KW-1133">Transmembrane helix</keyword>
<keyword evidence="2" id="KW-0542">Nucleomorph</keyword>
<reference evidence="2 3" key="1">
    <citation type="journal article" date="2011" name="Genome Biol. Evol.">
        <title>Complete nucleomorph genome sequence of the nonphotosynthetic alga Cryptomonas paramecium reveals a core nucleomorph gene set.</title>
        <authorList>
            <person name="Tanifuji G."/>
            <person name="Onodera N.T."/>
            <person name="Wheeler T.J."/>
            <person name="Dlutek M."/>
            <person name="Donaher N."/>
            <person name="Archibald J.M."/>
        </authorList>
    </citation>
    <scope>NUCLEOTIDE SEQUENCE [LARGE SCALE GENOMIC DNA]</scope>
    <source>
        <strain evidence="2 3">CCAP977/2A</strain>
    </source>
</reference>
<organism evidence="2 3">
    <name type="scientific">Cryptomonas paramaecium</name>
    <dbReference type="NCBI Taxonomy" id="2898"/>
    <lineage>
        <taxon>Eukaryota</taxon>
        <taxon>Cryptophyceae</taxon>
        <taxon>Cryptomonadales</taxon>
        <taxon>Cryptomonadaceae</taxon>
        <taxon>Cryptomonas</taxon>
    </lineage>
</organism>
<dbReference type="EMBL" id="CP002173">
    <property type="protein sequence ID" value="AEA38844.1"/>
    <property type="molecule type" value="Genomic_DNA"/>
</dbReference>
<name>F2HHP8_9CRYP</name>
<evidence type="ECO:0000313" key="3">
    <source>
        <dbReference type="Proteomes" id="UP000243423"/>
    </source>
</evidence>
<dbReference type="Proteomes" id="UP000243423">
    <property type="component" value="Nucleomorph 2"/>
</dbReference>
<keyword evidence="1" id="KW-0472">Membrane</keyword>
<dbReference type="AlphaFoldDB" id="F2HHP8"/>
<gene>
    <name evidence="2" type="ORF">CPARA_2gp186</name>
</gene>
<proteinExistence type="predicted"/>
<protein>
    <submittedName>
        <fullName evidence="2">Uncharacterized protein</fullName>
    </submittedName>
</protein>
<feature type="transmembrane region" description="Helical" evidence="1">
    <location>
        <begin position="66"/>
        <end position="85"/>
    </location>
</feature>